<gene>
    <name evidence="4" type="primary">106066250</name>
</gene>
<protein>
    <recommendedName>
        <fullName evidence="3">Galactosyltransferase C-terminal domain-containing protein</fullName>
    </recommendedName>
</protein>
<evidence type="ECO:0000259" key="3">
    <source>
        <dbReference type="Pfam" id="PF02709"/>
    </source>
</evidence>
<accession>A0A2C9L3A5</accession>
<reference evidence="4" key="1">
    <citation type="submission" date="2020-05" db="UniProtKB">
        <authorList>
            <consortium name="EnsemblMetazoa"/>
        </authorList>
    </citation>
    <scope>IDENTIFICATION</scope>
    <source>
        <strain evidence="4">BB02</strain>
    </source>
</reference>
<proteinExistence type="predicted"/>
<keyword evidence="1" id="KW-0808">Transferase</keyword>
<name>A0A2C9L3A5_BIOGL</name>
<dbReference type="VEuPathDB" id="VectorBase:BGLB026498"/>
<dbReference type="GO" id="GO:0006493">
    <property type="term" value="P:protein O-linked glycosylation"/>
    <property type="evidence" value="ECO:0007669"/>
    <property type="project" value="TreeGrafter"/>
</dbReference>
<dbReference type="STRING" id="6526.A0A2C9L3A5"/>
<dbReference type="SUPFAM" id="SSF53448">
    <property type="entry name" value="Nucleotide-diphospho-sugar transferases"/>
    <property type="match status" value="1"/>
</dbReference>
<dbReference type="EnsemblMetazoa" id="BGLB026498-RA">
    <property type="protein sequence ID" value="BGLB026498-PA"/>
    <property type="gene ID" value="BGLB026498"/>
</dbReference>
<feature type="domain" description="Galactosyltransferase C-terminal" evidence="3">
    <location>
        <begin position="3"/>
        <end position="56"/>
    </location>
</feature>
<dbReference type="AlphaFoldDB" id="A0A2C9L3A5"/>
<dbReference type="PANTHER" id="PTHR11675:SF126">
    <property type="entry name" value="RICIN B LECTIN DOMAIN-CONTAINING PROTEIN"/>
    <property type="match status" value="1"/>
</dbReference>
<dbReference type="GO" id="GO:0005794">
    <property type="term" value="C:Golgi apparatus"/>
    <property type="evidence" value="ECO:0007669"/>
    <property type="project" value="TreeGrafter"/>
</dbReference>
<dbReference type="InterPro" id="IPR027791">
    <property type="entry name" value="Galactosyl_T_C"/>
</dbReference>
<sequence>MPGGLYAVSRSWFSKLGLYDTQLVGWGGENIEMSLKTWMCGGSLKTSTCSRVAHIYRDRSPVTWPNQQETTRRNSYRVAEVWMDSYKHYFYERNAYNMVSHISSSAFPSSEISNVTF</sequence>
<dbReference type="KEGG" id="bgt:106066250"/>
<evidence type="ECO:0000256" key="2">
    <source>
        <dbReference type="ARBA" id="ARBA00023157"/>
    </source>
</evidence>
<evidence type="ECO:0000313" key="5">
    <source>
        <dbReference type="Proteomes" id="UP000076420"/>
    </source>
</evidence>
<keyword evidence="2" id="KW-1015">Disulfide bond</keyword>
<evidence type="ECO:0000256" key="1">
    <source>
        <dbReference type="ARBA" id="ARBA00022679"/>
    </source>
</evidence>
<dbReference type="InterPro" id="IPR029044">
    <property type="entry name" value="Nucleotide-diphossugar_trans"/>
</dbReference>
<dbReference type="Proteomes" id="UP000076420">
    <property type="component" value="Unassembled WGS sequence"/>
</dbReference>
<dbReference type="PANTHER" id="PTHR11675">
    <property type="entry name" value="N-ACETYLGALACTOSAMINYLTRANSFERASE"/>
    <property type="match status" value="1"/>
</dbReference>
<dbReference type="Gene3D" id="3.90.550.10">
    <property type="entry name" value="Spore Coat Polysaccharide Biosynthesis Protein SpsA, Chain A"/>
    <property type="match status" value="1"/>
</dbReference>
<dbReference type="Pfam" id="PF02709">
    <property type="entry name" value="Glyco_transf_7C"/>
    <property type="match status" value="1"/>
</dbReference>
<dbReference type="GO" id="GO:0004653">
    <property type="term" value="F:polypeptide N-acetylgalactosaminyltransferase activity"/>
    <property type="evidence" value="ECO:0007669"/>
    <property type="project" value="TreeGrafter"/>
</dbReference>
<organism evidence="4 5">
    <name type="scientific">Biomphalaria glabrata</name>
    <name type="common">Bloodfluke planorb</name>
    <name type="synonym">Freshwater snail</name>
    <dbReference type="NCBI Taxonomy" id="6526"/>
    <lineage>
        <taxon>Eukaryota</taxon>
        <taxon>Metazoa</taxon>
        <taxon>Spiralia</taxon>
        <taxon>Lophotrochozoa</taxon>
        <taxon>Mollusca</taxon>
        <taxon>Gastropoda</taxon>
        <taxon>Heterobranchia</taxon>
        <taxon>Euthyneura</taxon>
        <taxon>Panpulmonata</taxon>
        <taxon>Hygrophila</taxon>
        <taxon>Lymnaeoidea</taxon>
        <taxon>Planorbidae</taxon>
        <taxon>Biomphalaria</taxon>
    </lineage>
</organism>
<evidence type="ECO:0000313" key="4">
    <source>
        <dbReference type="EnsemblMetazoa" id="BGLB026498-PA"/>
    </source>
</evidence>